<proteinExistence type="predicted"/>
<name>A0ABY1VR73_9ACTO</name>
<evidence type="ECO:0000313" key="2">
    <source>
        <dbReference type="Proteomes" id="UP000250006"/>
    </source>
</evidence>
<protein>
    <submittedName>
        <fullName evidence="1">Protein of uncharacterized function (DUF3024)</fullName>
    </submittedName>
</protein>
<dbReference type="InterPro" id="IPR021388">
    <property type="entry name" value="DUF3024"/>
</dbReference>
<reference evidence="1 2" key="1">
    <citation type="submission" date="2018-06" db="EMBL/GenBank/DDBJ databases">
        <authorList>
            <consortium name="Pathogen Informatics"/>
            <person name="Doyle S."/>
        </authorList>
    </citation>
    <scope>NUCLEOTIDE SEQUENCE [LARGE SCALE GENOMIC DNA]</scope>
    <source>
        <strain evidence="1 2">NCTC11535</strain>
    </source>
</reference>
<keyword evidence="2" id="KW-1185">Reference proteome</keyword>
<dbReference type="EMBL" id="UAPQ01000010">
    <property type="protein sequence ID" value="SPT54338.1"/>
    <property type="molecule type" value="Genomic_DNA"/>
</dbReference>
<dbReference type="Pfam" id="PF11225">
    <property type="entry name" value="DUF3024"/>
    <property type="match status" value="1"/>
</dbReference>
<comment type="caution">
    <text evidence="1">The sequence shown here is derived from an EMBL/GenBank/DDBJ whole genome shotgun (WGS) entry which is preliminary data.</text>
</comment>
<evidence type="ECO:0000313" key="1">
    <source>
        <dbReference type="EMBL" id="SPT54338.1"/>
    </source>
</evidence>
<organism evidence="1 2">
    <name type="scientific">Actinomyces bovis</name>
    <dbReference type="NCBI Taxonomy" id="1658"/>
    <lineage>
        <taxon>Bacteria</taxon>
        <taxon>Bacillati</taxon>
        <taxon>Actinomycetota</taxon>
        <taxon>Actinomycetes</taxon>
        <taxon>Actinomycetales</taxon>
        <taxon>Actinomycetaceae</taxon>
        <taxon>Actinomyces</taxon>
    </lineage>
</organism>
<accession>A0ABY1VR73</accession>
<dbReference type="RefSeq" id="WP_111837221.1">
    <property type="nucleotide sequence ID" value="NZ_UAPQ01000010.1"/>
</dbReference>
<sequence>MALPEAALETIRHWCRTSRPEQLRDCLCLELKTTNIHATIFKVSPGPAGEPVRRPVARLRYVKYARMWTLYWPDQRGRFHEHRHAPTPDVRTLLDYLASCADPIFCG</sequence>
<dbReference type="Proteomes" id="UP000250006">
    <property type="component" value="Unassembled WGS sequence"/>
</dbReference>
<gene>
    <name evidence="1" type="ORF">NCTC11535_02052</name>
</gene>